<reference evidence="8 9" key="1">
    <citation type="journal article" date="2015" name="Genome Announc.">
        <title>Expanding the biotechnology potential of lactobacilli through comparative genomics of 213 strains and associated genera.</title>
        <authorList>
            <person name="Sun Z."/>
            <person name="Harris H.M."/>
            <person name="McCann A."/>
            <person name="Guo C."/>
            <person name="Argimon S."/>
            <person name="Zhang W."/>
            <person name="Yang X."/>
            <person name="Jeffery I.B."/>
            <person name="Cooney J.C."/>
            <person name="Kagawa T.F."/>
            <person name="Liu W."/>
            <person name="Song Y."/>
            <person name="Salvetti E."/>
            <person name="Wrobel A."/>
            <person name="Rasinkangas P."/>
            <person name="Parkhill J."/>
            <person name="Rea M.C."/>
            <person name="O'Sullivan O."/>
            <person name="Ritari J."/>
            <person name="Douillard F.P."/>
            <person name="Paul Ross R."/>
            <person name="Yang R."/>
            <person name="Briner A.E."/>
            <person name="Felis G.E."/>
            <person name="de Vos W.M."/>
            <person name="Barrangou R."/>
            <person name="Klaenhammer T.R."/>
            <person name="Caufield P.W."/>
            <person name="Cui Y."/>
            <person name="Zhang H."/>
            <person name="O'Toole P.W."/>
        </authorList>
    </citation>
    <scope>NUCLEOTIDE SEQUENCE [LARGE SCALE GENOMIC DNA]</scope>
    <source>
        <strain evidence="8 9">DSM 22698</strain>
    </source>
</reference>
<dbReference type="InterPro" id="IPR041558">
    <property type="entry name" value="MucBP_2"/>
</dbReference>
<dbReference type="EMBL" id="AYZK01000003">
    <property type="protein sequence ID" value="KRM87122.1"/>
    <property type="molecule type" value="Genomic_DNA"/>
</dbReference>
<proteinExistence type="predicted"/>
<feature type="domain" description="Mucin binding" evidence="6">
    <location>
        <begin position="1104"/>
        <end position="1186"/>
    </location>
</feature>
<feature type="domain" description="Mub B2-like" evidence="7">
    <location>
        <begin position="1192"/>
        <end position="1307"/>
    </location>
</feature>
<sequence length="1651" mass="172658">MEKKDARQLRRLIYALRDERTHFKMYKAGKKLAFASITTLGFATAMTVLGAAPVHADTASPDDGQTATTTVAPQTVTSGAVALQHQATSGSTSSAAAAGSDSSTSSADSATSSAATPVSATSSAATVSVTPGNSGSSAATSAADKQYGSSATTSRAASAPVSAAPTSAATVVDATTTSLDLHAEQDTIKSGQTAAFDLNLNVSGITTDGQPQQLVVDLPDDFTLAAGMDLGINGVTPTSDSAQHQLVYNFATPQNGLTVAKRFTFTTQSGPVVNGTLLQMRAQFIDGSQITDSGVQTVTVTSKAVYGVASQFDGVMPTDGDGNLITDANGNATIDTSKASGRAGDLVVYTVGVTAPKQTLGQAYLEPGTVVQVAFMLPKGLTFKGVDSTTLAPNVTVNADGTTTLRFYFEAPSIAEQAAAVNNLVANRFNILAQINSDLAYNTSLTTQALMGATSINGEAVKSSIATTKIVTVPDFTKSGIPTDGSEAYFYTWGPADGNGKLSTYSNANDDPQVGVDAQLQFRLQLGTADYIFGQADNSKSHLLTSPSADIKYTSEGWIRELQKYEATYDIDDHLNVNQLYVGAPNAWIEGHPYALTEDPKFNLYVQYRGEMGFESTPIITGMTDTAGQWVDLSSLLDNARGVDKLRFEWTTPVAGQNYSNICFMMTPKAGYYGTVGNRLTVNIAGYCGLGWVETQYDENGAYVVAYVPHIDVHEDLGAEVHMLDGHGRAVRPGDDYDQRAVFNQYMTTKTAEIARPAENTPRVLNESLSFANQTAGKVDVGANQLVVTVENNKAALQSFDGLVSYVILPEGVAYTGNDAQVTASKQGGKTLLTIHWKRDALAPNSVNRLTLPVTVAATLNAAQLAVTIDSTVNQADTVVPRTIDPTDASDVQILANVTDILGTPINQKVYALTLVTPVNDDGRGVQLQSTALAANAAGDEGALVTVRAGEDGQYLLRFAPATSAVLQDVTIHVTLPYVGDQAELSATSRGTTTNDVHLAGPVQLPMSWAGKATVRYITAAAPTGLVAADVTNFADVTGLLVTFNDPAAYLDGGAQTLILPVHVADAATPGTQAYVSAAVSANGLSAAEGLRAGITVGVHQQASATVTYHDDTTDTDLRTVTAADDPTLTGFVGTTSAYDATPVIDEYLQAGYGLASDGTKDANGTRLIAFTTDGVTTNYVVHLYHNFVADKPTTSSQTIHYVDQHQQPLAPDHVDTVSFLTVRDMVTDASQSYVTLSTITGQPVVNDGVPTGEWLVGTTADLAAVANPVITNYRVVATTAANGDLVAVPATTLMANSGAQVVTVSYDFATGEPGTSAAAGLLTIRYVNRYGMQLRAATTQTGYVGNGYSVTAPTLTGYTYVGPAKDSAALTGTFTSDPTTITLVYDLIQGQPGTSEAAGPLTIRYVNRYGMQLRATTTQTGYVGNGYSVTAPTLTGYTYVGPAKDSAALTGTFTSDPTTITLVYDLIQGQPGTSAVSGPLTVRIVDQVGQPLRPALVRTDFVGNGYHVTVPTISGYDYVGLAQGSAALWGTFVATPTTITLVYRQQEQPGTPTPPRRYLPDTGTTSTPTAPTSSPRLMAHTTGTRVTPTPTTRAVVATNRPTTRTLPATGAHRTLPQTGDQTVRSGATLSVLGLGLLSLLSGLWFRKREH</sequence>
<accession>A0A0R2C7Z6</accession>
<organism evidence="8 9">
    <name type="scientific">Lacticaseibacillus thailandensis DSM 22698 = JCM 13996</name>
    <dbReference type="NCBI Taxonomy" id="1423810"/>
    <lineage>
        <taxon>Bacteria</taxon>
        <taxon>Bacillati</taxon>
        <taxon>Bacillota</taxon>
        <taxon>Bacilli</taxon>
        <taxon>Lactobacillales</taxon>
        <taxon>Lactobacillaceae</taxon>
        <taxon>Lacticaseibacillus</taxon>
    </lineage>
</organism>
<dbReference type="RefSeq" id="WP_056969337.1">
    <property type="nucleotide sequence ID" value="NZ_AYZK01000003.1"/>
</dbReference>
<dbReference type="Pfam" id="PF17966">
    <property type="entry name" value="Muc_B2"/>
    <property type="match status" value="1"/>
</dbReference>
<dbReference type="Pfam" id="PF06458">
    <property type="entry name" value="MucBP"/>
    <property type="match status" value="3"/>
</dbReference>
<feature type="transmembrane region" description="Helical" evidence="4">
    <location>
        <begin position="1627"/>
        <end position="1646"/>
    </location>
</feature>
<evidence type="ECO:0000259" key="6">
    <source>
        <dbReference type="Pfam" id="PF17965"/>
    </source>
</evidence>
<comment type="caution">
    <text evidence="8">The sequence shown here is derived from an EMBL/GenBank/DDBJ whole genome shotgun (WGS) entry which is preliminary data.</text>
</comment>
<evidence type="ECO:0000259" key="5">
    <source>
        <dbReference type="Pfam" id="PF06458"/>
    </source>
</evidence>
<evidence type="ECO:0000259" key="7">
    <source>
        <dbReference type="Pfam" id="PF17966"/>
    </source>
</evidence>
<evidence type="ECO:0000313" key="9">
    <source>
        <dbReference type="Proteomes" id="UP000051789"/>
    </source>
</evidence>
<dbReference type="Proteomes" id="UP000051789">
    <property type="component" value="Unassembled WGS sequence"/>
</dbReference>
<evidence type="ECO:0008006" key="10">
    <source>
        <dbReference type="Google" id="ProtNLM"/>
    </source>
</evidence>
<dbReference type="Pfam" id="PF19258">
    <property type="entry name" value="KxYKxGKxW_sig"/>
    <property type="match status" value="1"/>
</dbReference>
<dbReference type="NCBIfam" id="TIGR03715">
    <property type="entry name" value="KxYKxGKxW"/>
    <property type="match status" value="1"/>
</dbReference>
<evidence type="ECO:0000256" key="2">
    <source>
        <dbReference type="ARBA" id="ARBA00022737"/>
    </source>
</evidence>
<feature type="region of interest" description="Disordered" evidence="3">
    <location>
        <begin position="92"/>
        <end position="142"/>
    </location>
</feature>
<keyword evidence="4" id="KW-0812">Transmembrane</keyword>
<keyword evidence="9" id="KW-1185">Reference proteome</keyword>
<dbReference type="STRING" id="1423810.FD19_GL001274"/>
<feature type="domain" description="MucBP" evidence="5">
    <location>
        <begin position="1324"/>
        <end position="1386"/>
    </location>
</feature>
<dbReference type="Gene3D" id="3.10.20.320">
    <property type="entry name" value="Putative peptidoglycan bound protein (lpxtg motif)"/>
    <property type="match status" value="3"/>
</dbReference>
<keyword evidence="4" id="KW-1133">Transmembrane helix</keyword>
<dbReference type="Gene3D" id="3.10.20.470">
    <property type="match status" value="1"/>
</dbReference>
<feature type="region of interest" description="Disordered" evidence="3">
    <location>
        <begin position="1546"/>
        <end position="1590"/>
    </location>
</feature>
<gene>
    <name evidence="8" type="ORF">FD19_GL001274</name>
</gene>
<feature type="domain" description="MucBP" evidence="5">
    <location>
        <begin position="1480"/>
        <end position="1545"/>
    </location>
</feature>
<evidence type="ECO:0000256" key="1">
    <source>
        <dbReference type="ARBA" id="ARBA00022729"/>
    </source>
</evidence>
<dbReference type="InterPro" id="IPR009459">
    <property type="entry name" value="MucBP_dom"/>
</dbReference>
<name>A0A0R2C7Z6_9LACO</name>
<dbReference type="Pfam" id="PF17965">
    <property type="entry name" value="MucBP_2"/>
    <property type="match status" value="1"/>
</dbReference>
<evidence type="ECO:0000313" key="8">
    <source>
        <dbReference type="EMBL" id="KRM87122.1"/>
    </source>
</evidence>
<dbReference type="InterPro" id="IPR022263">
    <property type="entry name" value="KxYKxGKxW"/>
</dbReference>
<dbReference type="Gene3D" id="2.60.40.4300">
    <property type="match status" value="1"/>
</dbReference>
<dbReference type="InterPro" id="IPR041495">
    <property type="entry name" value="Mub_B2"/>
</dbReference>
<keyword evidence="2" id="KW-0677">Repeat</keyword>
<feature type="domain" description="MucBP" evidence="5">
    <location>
        <begin position="1401"/>
        <end position="1465"/>
    </location>
</feature>
<dbReference type="PATRIC" id="fig|1423810.4.peg.1311"/>
<keyword evidence="4" id="KW-0472">Membrane</keyword>
<keyword evidence="1" id="KW-0732">Signal</keyword>
<feature type="compositionally biased region" description="Low complexity" evidence="3">
    <location>
        <begin position="1563"/>
        <end position="1590"/>
    </location>
</feature>
<protein>
    <recommendedName>
        <fullName evidence="10">Gram-positive cocci surface proteins LPxTG domain-containing protein</fullName>
    </recommendedName>
</protein>
<evidence type="ECO:0000256" key="4">
    <source>
        <dbReference type="SAM" id="Phobius"/>
    </source>
</evidence>
<evidence type="ECO:0000256" key="3">
    <source>
        <dbReference type="SAM" id="MobiDB-lite"/>
    </source>
</evidence>